<evidence type="ECO:0000256" key="3">
    <source>
        <dbReference type="ARBA" id="ARBA00022801"/>
    </source>
</evidence>
<comment type="catalytic activity">
    <reaction evidence="1">
        <text>Hydrolysis of terminal, non-reducing beta-D-mannose residues in beta-D-mannosides.</text>
        <dbReference type="EC" id="3.2.1.25"/>
    </reaction>
</comment>
<evidence type="ECO:0000256" key="5">
    <source>
        <dbReference type="SAM" id="MobiDB-lite"/>
    </source>
</evidence>
<evidence type="ECO:0000259" key="6">
    <source>
        <dbReference type="Pfam" id="PF22666"/>
    </source>
</evidence>
<dbReference type="VEuPathDB" id="VectorBase:LOC119172781"/>
<reference evidence="7" key="1">
    <citation type="journal article" date="2020" name="Cell">
        <title>Large-Scale Comparative Analyses of Tick Genomes Elucidate Their Genetic Diversity and Vector Capacities.</title>
        <authorList>
            <consortium name="Tick Genome and Microbiome Consortium (TIGMIC)"/>
            <person name="Jia N."/>
            <person name="Wang J."/>
            <person name="Shi W."/>
            <person name="Du L."/>
            <person name="Sun Y."/>
            <person name="Zhan W."/>
            <person name="Jiang J.F."/>
            <person name="Wang Q."/>
            <person name="Zhang B."/>
            <person name="Ji P."/>
            <person name="Bell-Sakyi L."/>
            <person name="Cui X.M."/>
            <person name="Yuan T.T."/>
            <person name="Jiang B.G."/>
            <person name="Yang W.F."/>
            <person name="Lam T.T."/>
            <person name="Chang Q.C."/>
            <person name="Ding S.J."/>
            <person name="Wang X.J."/>
            <person name="Zhu J.G."/>
            <person name="Ruan X.D."/>
            <person name="Zhao L."/>
            <person name="Wei J.T."/>
            <person name="Ye R.Z."/>
            <person name="Que T.C."/>
            <person name="Du C.H."/>
            <person name="Zhou Y.H."/>
            <person name="Cheng J.X."/>
            <person name="Dai P.F."/>
            <person name="Guo W.B."/>
            <person name="Han X.H."/>
            <person name="Huang E.J."/>
            <person name="Li L.F."/>
            <person name="Wei W."/>
            <person name="Gao Y.C."/>
            <person name="Liu J.Z."/>
            <person name="Shao H.Z."/>
            <person name="Wang X."/>
            <person name="Wang C.C."/>
            <person name="Yang T.C."/>
            <person name="Huo Q.B."/>
            <person name="Li W."/>
            <person name="Chen H.Y."/>
            <person name="Chen S.E."/>
            <person name="Zhou L.G."/>
            <person name="Ni X.B."/>
            <person name="Tian J.H."/>
            <person name="Sheng Y."/>
            <person name="Liu T."/>
            <person name="Pan Y.S."/>
            <person name="Xia L.Y."/>
            <person name="Li J."/>
            <person name="Zhao F."/>
            <person name="Cao W.C."/>
        </authorList>
    </citation>
    <scope>NUCLEOTIDE SEQUENCE</scope>
    <source>
        <strain evidence="7">Rmic-2018</strain>
    </source>
</reference>
<reference evidence="7" key="2">
    <citation type="submission" date="2021-09" db="EMBL/GenBank/DDBJ databases">
        <authorList>
            <person name="Jia N."/>
            <person name="Wang J."/>
            <person name="Shi W."/>
            <person name="Du L."/>
            <person name="Sun Y."/>
            <person name="Zhan W."/>
            <person name="Jiang J."/>
            <person name="Wang Q."/>
            <person name="Zhang B."/>
            <person name="Ji P."/>
            <person name="Sakyi L.B."/>
            <person name="Cui X."/>
            <person name="Yuan T."/>
            <person name="Jiang B."/>
            <person name="Yang W."/>
            <person name="Lam T.T.-Y."/>
            <person name="Chang Q."/>
            <person name="Ding S."/>
            <person name="Wang X."/>
            <person name="Zhu J."/>
            <person name="Ruan X."/>
            <person name="Zhao L."/>
            <person name="Wei J."/>
            <person name="Que T."/>
            <person name="Du C."/>
            <person name="Cheng J."/>
            <person name="Dai P."/>
            <person name="Han X."/>
            <person name="Huang E."/>
            <person name="Gao Y."/>
            <person name="Liu J."/>
            <person name="Shao H."/>
            <person name="Ye R."/>
            <person name="Li L."/>
            <person name="Wei W."/>
            <person name="Wang X."/>
            <person name="Wang C."/>
            <person name="Huo Q."/>
            <person name="Li W."/>
            <person name="Guo W."/>
            <person name="Chen H."/>
            <person name="Chen S."/>
            <person name="Zhou L."/>
            <person name="Zhou L."/>
            <person name="Ni X."/>
            <person name="Tian J."/>
            <person name="Zhou Y."/>
            <person name="Sheng Y."/>
            <person name="Liu T."/>
            <person name="Pan Y."/>
            <person name="Xia L."/>
            <person name="Li J."/>
            <person name="Zhao F."/>
            <person name="Cao W."/>
        </authorList>
    </citation>
    <scope>NUCLEOTIDE SEQUENCE</scope>
    <source>
        <strain evidence="7">Rmic-2018</strain>
        <tissue evidence="7">Larvae</tissue>
    </source>
</reference>
<dbReference type="GO" id="GO:0006516">
    <property type="term" value="P:glycoprotein catabolic process"/>
    <property type="evidence" value="ECO:0007669"/>
    <property type="project" value="TreeGrafter"/>
</dbReference>
<protein>
    <recommendedName>
        <fullName evidence="2">beta-mannosidase</fullName>
        <ecNumber evidence="2">3.2.1.25</ecNumber>
    </recommendedName>
</protein>
<dbReference type="Gene3D" id="2.60.40.10">
    <property type="entry name" value="Immunoglobulins"/>
    <property type="match status" value="1"/>
</dbReference>
<feature type="compositionally biased region" description="Polar residues" evidence="5">
    <location>
        <begin position="327"/>
        <end position="336"/>
    </location>
</feature>
<dbReference type="EMBL" id="JABSTU010000008">
    <property type="protein sequence ID" value="KAH8023652.1"/>
    <property type="molecule type" value="Genomic_DNA"/>
</dbReference>
<dbReference type="InterPro" id="IPR013783">
    <property type="entry name" value="Ig-like_fold"/>
</dbReference>
<dbReference type="Pfam" id="PF22666">
    <property type="entry name" value="Glyco_hydro_2_N2"/>
    <property type="match status" value="1"/>
</dbReference>
<keyword evidence="4" id="KW-0326">Glycosidase</keyword>
<dbReference type="SUPFAM" id="SSF49785">
    <property type="entry name" value="Galactose-binding domain-like"/>
    <property type="match status" value="1"/>
</dbReference>
<feature type="domain" description="Beta-mannosidase-like galactose-binding" evidence="6">
    <location>
        <begin position="15"/>
        <end position="51"/>
    </location>
</feature>
<dbReference type="FunFam" id="3.20.20.80:FF:000050">
    <property type="entry name" value="Beta-mannosidase B"/>
    <property type="match status" value="1"/>
</dbReference>
<evidence type="ECO:0000256" key="2">
    <source>
        <dbReference type="ARBA" id="ARBA00012754"/>
    </source>
</evidence>
<feature type="region of interest" description="Disordered" evidence="5">
    <location>
        <begin position="326"/>
        <end position="346"/>
    </location>
</feature>
<evidence type="ECO:0000256" key="4">
    <source>
        <dbReference type="ARBA" id="ARBA00023295"/>
    </source>
</evidence>
<dbReference type="EC" id="3.2.1.25" evidence="2"/>
<dbReference type="InterPro" id="IPR054593">
    <property type="entry name" value="Beta-mannosidase-like_N2"/>
</dbReference>
<organism evidence="7 8">
    <name type="scientific">Rhipicephalus microplus</name>
    <name type="common">Cattle tick</name>
    <name type="synonym">Boophilus microplus</name>
    <dbReference type="NCBI Taxonomy" id="6941"/>
    <lineage>
        <taxon>Eukaryota</taxon>
        <taxon>Metazoa</taxon>
        <taxon>Ecdysozoa</taxon>
        <taxon>Arthropoda</taxon>
        <taxon>Chelicerata</taxon>
        <taxon>Arachnida</taxon>
        <taxon>Acari</taxon>
        <taxon>Parasitiformes</taxon>
        <taxon>Ixodida</taxon>
        <taxon>Ixodoidea</taxon>
        <taxon>Ixodidae</taxon>
        <taxon>Rhipicephalinae</taxon>
        <taxon>Rhipicephalus</taxon>
        <taxon>Boophilus</taxon>
    </lineage>
</organism>
<evidence type="ECO:0000256" key="1">
    <source>
        <dbReference type="ARBA" id="ARBA00000829"/>
    </source>
</evidence>
<keyword evidence="3" id="KW-0378">Hydrolase</keyword>
<dbReference type="GO" id="GO:0004567">
    <property type="term" value="F:beta-mannosidase activity"/>
    <property type="evidence" value="ECO:0007669"/>
    <property type="project" value="UniProtKB-EC"/>
</dbReference>
<dbReference type="InterPro" id="IPR036156">
    <property type="entry name" value="Beta-gal/glucu_dom_sf"/>
</dbReference>
<comment type="caution">
    <text evidence="7">The sequence shown here is derived from an EMBL/GenBank/DDBJ whole genome shotgun (WGS) entry which is preliminary data.</text>
</comment>
<dbReference type="Gene3D" id="3.20.20.80">
    <property type="entry name" value="Glycosidases"/>
    <property type="match status" value="1"/>
</dbReference>
<evidence type="ECO:0000313" key="7">
    <source>
        <dbReference type="EMBL" id="KAH8023652.1"/>
    </source>
</evidence>
<proteinExistence type="predicted"/>
<gene>
    <name evidence="7" type="ORF">HPB51_015148</name>
</gene>
<dbReference type="AlphaFoldDB" id="A0A9J6DNM0"/>
<dbReference type="InterPro" id="IPR017853">
    <property type="entry name" value="GH"/>
</dbReference>
<keyword evidence="8" id="KW-1185">Reference proteome</keyword>
<dbReference type="InterPro" id="IPR008979">
    <property type="entry name" value="Galactose-bd-like_sf"/>
</dbReference>
<name>A0A9J6DNM0_RHIMP</name>
<dbReference type="Proteomes" id="UP000821866">
    <property type="component" value="Chromosome 6"/>
</dbReference>
<dbReference type="PANTHER" id="PTHR43730">
    <property type="entry name" value="BETA-MANNOSIDASE"/>
    <property type="match status" value="1"/>
</dbReference>
<sequence>MHDSRRDAHPVYPLCPPAVQKGHCHVNWIRKMPCSFSWDWAPSFPSTGIWKPIRLEGSNGVVIRDVLVATIPQIWITLEDAFLGMESVTFESSVQRNSKLELLVPLSYGITVHRWWPVGYGQQTLYTLQISASVDDDLFEKTARIGFRTVQLNEDVIQDFDDGTAFYFVVNDIPVYAKGSNWVPPDIFPERITNDYVKELLLSVKEANMNMLRVWAGGVYETDYFYSLADELGILIWQDFMFSASLYPADQPFLESVAIEVQQQVRRLQYHPSLVVWAGNNENEDALASGWWEEVKNNYDLYRTDYIKLYVDVIKTVVEAEDRTRPFVSSTPSNGRKTAENGWISSTPNGEINGDLHFYSYSSELWKPASFPMPRFVTEIGMQSYPPRDSMERVMPASMVTYPFSRFLDHRQHYAMGARFAARIIDAYFRVANTSRTDRAAGYDMVSYLTQVIQAESVRTGCERFRRLRGHIHDGLGHNMGVLYWQLNDIWPAPSWASIEYGGRWKMLQYFAKKFFSPIIVSPYLERDDEIKLFIVNDFLAPVEDAVLDVTLYSALSFAPLWSFQLQPKVVSHQQKHLGPAVVVQWLKYSAADTQAAESNPGCGG</sequence>
<dbReference type="InterPro" id="IPR050887">
    <property type="entry name" value="Beta-mannosidase_GH2"/>
</dbReference>
<dbReference type="Gene3D" id="2.60.120.260">
    <property type="entry name" value="Galactose-binding domain-like"/>
    <property type="match status" value="1"/>
</dbReference>
<accession>A0A9J6DNM0</accession>
<evidence type="ECO:0000313" key="8">
    <source>
        <dbReference type="Proteomes" id="UP000821866"/>
    </source>
</evidence>
<dbReference type="SUPFAM" id="SSF49303">
    <property type="entry name" value="beta-Galactosidase/glucuronidase domain"/>
    <property type="match status" value="1"/>
</dbReference>
<dbReference type="PANTHER" id="PTHR43730:SF1">
    <property type="entry name" value="BETA-MANNOSIDASE"/>
    <property type="match status" value="1"/>
</dbReference>
<dbReference type="SUPFAM" id="SSF51445">
    <property type="entry name" value="(Trans)glycosidases"/>
    <property type="match status" value="1"/>
</dbReference>